<keyword evidence="7" id="KW-1185">Reference proteome</keyword>
<feature type="domain" description="Luciferase-like" evidence="5">
    <location>
        <begin position="17"/>
        <end position="195"/>
    </location>
</feature>
<keyword evidence="4" id="KW-0503">Monooxygenase</keyword>
<dbReference type="InterPro" id="IPR050172">
    <property type="entry name" value="SsuD_RutA_monooxygenase"/>
</dbReference>
<comment type="caution">
    <text evidence="6">The sequence shown here is derived from an EMBL/GenBank/DDBJ whole genome shotgun (WGS) entry which is preliminary data.</text>
</comment>
<reference evidence="7" key="1">
    <citation type="journal article" date="2019" name="Int. J. Syst. Evol. Microbiol.">
        <title>The Global Catalogue of Microorganisms (GCM) 10K type strain sequencing project: providing services to taxonomists for standard genome sequencing and annotation.</title>
        <authorList>
            <consortium name="The Broad Institute Genomics Platform"/>
            <consortium name="The Broad Institute Genome Sequencing Center for Infectious Disease"/>
            <person name="Wu L."/>
            <person name="Ma J."/>
        </authorList>
    </citation>
    <scope>NUCLEOTIDE SEQUENCE [LARGE SCALE GENOMIC DNA]</scope>
    <source>
        <strain evidence="7">CGMCC 4.7641</strain>
    </source>
</reference>
<evidence type="ECO:0000256" key="2">
    <source>
        <dbReference type="ARBA" id="ARBA00022643"/>
    </source>
</evidence>
<evidence type="ECO:0000256" key="1">
    <source>
        <dbReference type="ARBA" id="ARBA00022630"/>
    </source>
</evidence>
<dbReference type="EMBL" id="JBHUKS010000011">
    <property type="protein sequence ID" value="MFD2469026.1"/>
    <property type="molecule type" value="Genomic_DNA"/>
</dbReference>
<evidence type="ECO:0000256" key="3">
    <source>
        <dbReference type="ARBA" id="ARBA00023002"/>
    </source>
</evidence>
<dbReference type="RefSeq" id="WP_378305089.1">
    <property type="nucleotide sequence ID" value="NZ_JBHUKS010000011.1"/>
</dbReference>
<dbReference type="NCBIfam" id="TIGR03619">
    <property type="entry name" value="F420_Rv2161c"/>
    <property type="match status" value="1"/>
</dbReference>
<dbReference type="GO" id="GO:0016491">
    <property type="term" value="F:oxidoreductase activity"/>
    <property type="evidence" value="ECO:0007669"/>
    <property type="project" value="UniProtKB-KW"/>
</dbReference>
<evidence type="ECO:0000256" key="4">
    <source>
        <dbReference type="ARBA" id="ARBA00023033"/>
    </source>
</evidence>
<dbReference type="InterPro" id="IPR011251">
    <property type="entry name" value="Luciferase-like_dom"/>
</dbReference>
<dbReference type="EC" id="1.-.-.-" evidence="6"/>
<protein>
    <submittedName>
        <fullName evidence="6">LLM class F420-dependent oxidoreductase</fullName>
        <ecNumber evidence="6">1.-.-.-</ecNumber>
    </submittedName>
</protein>
<dbReference type="Gene3D" id="3.20.20.30">
    <property type="entry name" value="Luciferase-like domain"/>
    <property type="match status" value="1"/>
</dbReference>
<gene>
    <name evidence="6" type="ORF">ACFSVL_16685</name>
</gene>
<accession>A0ABW5H7H5</accession>
<keyword evidence="3 6" id="KW-0560">Oxidoreductase</keyword>
<keyword evidence="1" id="KW-0285">Flavoprotein</keyword>
<keyword evidence="2" id="KW-0288">FMN</keyword>
<evidence type="ECO:0000313" key="6">
    <source>
        <dbReference type="EMBL" id="MFD2469026.1"/>
    </source>
</evidence>
<dbReference type="InterPro" id="IPR036661">
    <property type="entry name" value="Luciferase-like_sf"/>
</dbReference>
<sequence length="284" mass="30866">MDAGVQFFPSAESISPVAFARAAEERGFESVFFPDHTHVPVGSASPPFYRRLLDPLVALAAVAVSTSRIRLGTAVCLVPQREPLVLAKQVATIDELSGGRFVFGVGAGSDETELRNHGTDPERRFAVLRERLAAMTALWTEDEAEYHGDFVEFSPAWSWPKPVQRPRPPVLLGGGGPRVLDRVVELADGWIPYRDGTEQIGDEPSGAEEVFSARLGRRVRELAKRAADAGRTEMPVTLFNAFPHADALARYAELGIARVVFWMPTAGGPATLHKLDRIAALVAS</sequence>
<evidence type="ECO:0000259" key="5">
    <source>
        <dbReference type="Pfam" id="PF00296"/>
    </source>
</evidence>
<organism evidence="6 7">
    <name type="scientific">Amycolatopsis silviterrae</name>
    <dbReference type="NCBI Taxonomy" id="1656914"/>
    <lineage>
        <taxon>Bacteria</taxon>
        <taxon>Bacillati</taxon>
        <taxon>Actinomycetota</taxon>
        <taxon>Actinomycetes</taxon>
        <taxon>Pseudonocardiales</taxon>
        <taxon>Pseudonocardiaceae</taxon>
        <taxon>Amycolatopsis</taxon>
    </lineage>
</organism>
<proteinExistence type="predicted"/>
<dbReference type="InterPro" id="IPR019921">
    <property type="entry name" value="Lucif-like_OxRdtase_Rv2161c"/>
</dbReference>
<dbReference type="PANTHER" id="PTHR42847">
    <property type="entry name" value="ALKANESULFONATE MONOOXYGENASE"/>
    <property type="match status" value="1"/>
</dbReference>
<dbReference type="SUPFAM" id="SSF51679">
    <property type="entry name" value="Bacterial luciferase-like"/>
    <property type="match status" value="1"/>
</dbReference>
<name>A0ABW5H7H5_9PSEU</name>
<dbReference type="Pfam" id="PF00296">
    <property type="entry name" value="Bac_luciferase"/>
    <property type="match status" value="1"/>
</dbReference>
<evidence type="ECO:0000313" key="7">
    <source>
        <dbReference type="Proteomes" id="UP001597483"/>
    </source>
</evidence>
<dbReference type="Proteomes" id="UP001597483">
    <property type="component" value="Unassembled WGS sequence"/>
</dbReference>
<dbReference type="PANTHER" id="PTHR42847:SF4">
    <property type="entry name" value="ALKANESULFONATE MONOOXYGENASE-RELATED"/>
    <property type="match status" value="1"/>
</dbReference>